<proteinExistence type="predicted"/>
<evidence type="ECO:0000313" key="2">
    <source>
        <dbReference type="EMBL" id="MFD1736219.1"/>
    </source>
</evidence>
<comment type="caution">
    <text evidence="2">The sequence shown here is derived from an EMBL/GenBank/DDBJ whole genome shotgun (WGS) entry which is preliminary data.</text>
</comment>
<name>A0ABW4LM52_9BACI</name>
<dbReference type="EMBL" id="JBHUEM010000005">
    <property type="protein sequence ID" value="MFD1736219.1"/>
    <property type="molecule type" value="Genomic_DNA"/>
</dbReference>
<organism evidence="2 3">
    <name type="scientific">Bacillus salitolerans</name>
    <dbReference type="NCBI Taxonomy" id="1437434"/>
    <lineage>
        <taxon>Bacteria</taxon>
        <taxon>Bacillati</taxon>
        <taxon>Bacillota</taxon>
        <taxon>Bacilli</taxon>
        <taxon>Bacillales</taxon>
        <taxon>Bacillaceae</taxon>
        <taxon>Bacillus</taxon>
    </lineage>
</organism>
<evidence type="ECO:0000256" key="1">
    <source>
        <dbReference type="SAM" id="Phobius"/>
    </source>
</evidence>
<dbReference type="Proteomes" id="UP001597214">
    <property type="component" value="Unassembled WGS sequence"/>
</dbReference>
<protein>
    <submittedName>
        <fullName evidence="2">Uncharacterized protein</fullName>
    </submittedName>
</protein>
<keyword evidence="1" id="KW-0812">Transmembrane</keyword>
<evidence type="ECO:0000313" key="3">
    <source>
        <dbReference type="Proteomes" id="UP001597214"/>
    </source>
</evidence>
<keyword evidence="3" id="KW-1185">Reference proteome</keyword>
<sequence>MNTLQKMFAFIIAVLLLYIVPSLFSYLNQDELSEKISYPAVTTFVDSVRNKGYVSPQMYNEFVDEINHGTYVYDVQLLHQSKVYNPVYTDPTNPLTFQGTYNVDYEEYYTKQILEVLFPNNTLPDDDPSRLYKMHVGDFFKVVIKNKNRTNATVVKDFLTFGMTGDPTVIYIPYGGMIHNEDH</sequence>
<keyword evidence="1" id="KW-1133">Transmembrane helix</keyword>
<dbReference type="RefSeq" id="WP_377927366.1">
    <property type="nucleotide sequence ID" value="NZ_JBHUEM010000005.1"/>
</dbReference>
<reference evidence="3" key="1">
    <citation type="journal article" date="2019" name="Int. J. Syst. Evol. Microbiol.">
        <title>The Global Catalogue of Microorganisms (GCM) 10K type strain sequencing project: providing services to taxonomists for standard genome sequencing and annotation.</title>
        <authorList>
            <consortium name="The Broad Institute Genomics Platform"/>
            <consortium name="The Broad Institute Genome Sequencing Center for Infectious Disease"/>
            <person name="Wu L."/>
            <person name="Ma J."/>
        </authorList>
    </citation>
    <scope>NUCLEOTIDE SEQUENCE [LARGE SCALE GENOMIC DNA]</scope>
    <source>
        <strain evidence="3">CCUG 49339</strain>
    </source>
</reference>
<feature type="transmembrane region" description="Helical" evidence="1">
    <location>
        <begin position="7"/>
        <end position="27"/>
    </location>
</feature>
<gene>
    <name evidence="2" type="ORF">ACFSCX_06530</name>
</gene>
<keyword evidence="1" id="KW-0472">Membrane</keyword>
<accession>A0ABW4LM52</accession>